<evidence type="ECO:0000313" key="4">
    <source>
        <dbReference type="Proteomes" id="UP000438182"/>
    </source>
</evidence>
<keyword evidence="2" id="KW-0472">Membrane</keyword>
<evidence type="ECO:0000313" key="3">
    <source>
        <dbReference type="EMBL" id="MWB98350.1"/>
    </source>
</evidence>
<feature type="compositionally biased region" description="Basic and acidic residues" evidence="1">
    <location>
        <begin position="12"/>
        <end position="22"/>
    </location>
</feature>
<feature type="transmembrane region" description="Helical" evidence="2">
    <location>
        <begin position="39"/>
        <end position="58"/>
    </location>
</feature>
<gene>
    <name evidence="3" type="ORF">GB864_07280</name>
</gene>
<keyword evidence="4" id="KW-1185">Reference proteome</keyword>
<sequence>MARKPGIVAELGRPETPEETAARKAKASRIHGGARTTRNLIWALVGSLLVLVVIILGVPRGSSTTLDNPVDYRAAAAEVQSGEPGRTIAVPNLDSGWKSNAAELRTDADTEVESWYLGFVTPGGQFLGMHQGFDATDEWVDGIIGDPLSTTTATVDGVEWTVYDNRASAEDVGNIEYAMVTGEGESTFVLFGTAEPAEFAEFAEAIGPAVAATPAE</sequence>
<proteinExistence type="predicted"/>
<dbReference type="InterPro" id="IPR025339">
    <property type="entry name" value="DUF4245"/>
</dbReference>
<accession>A0A6I4NVK3</accession>
<keyword evidence="2" id="KW-0812">Transmembrane</keyword>
<comment type="caution">
    <text evidence="3">The sequence shown here is derived from an EMBL/GenBank/DDBJ whole genome shotgun (WGS) entry which is preliminary data.</text>
</comment>
<reference evidence="3 4" key="1">
    <citation type="submission" date="2019-12" db="EMBL/GenBank/DDBJ databases">
        <authorList>
            <person name="Kim Y.S."/>
        </authorList>
    </citation>
    <scope>NUCLEOTIDE SEQUENCE [LARGE SCALE GENOMIC DNA]</scope>
    <source>
        <strain evidence="3 4">MMS17-SY077</strain>
    </source>
</reference>
<dbReference type="Proteomes" id="UP000438182">
    <property type="component" value="Unassembled WGS sequence"/>
</dbReference>
<name>A0A6I4NVK3_9MICO</name>
<dbReference type="EMBL" id="WSTA01000024">
    <property type="protein sequence ID" value="MWB98350.1"/>
    <property type="molecule type" value="Genomic_DNA"/>
</dbReference>
<protein>
    <submittedName>
        <fullName evidence="3">DUF4245 family protein</fullName>
    </submittedName>
</protein>
<feature type="region of interest" description="Disordered" evidence="1">
    <location>
        <begin position="1"/>
        <end position="29"/>
    </location>
</feature>
<keyword evidence="2" id="KW-1133">Transmembrane helix</keyword>
<evidence type="ECO:0000256" key="1">
    <source>
        <dbReference type="SAM" id="MobiDB-lite"/>
    </source>
</evidence>
<dbReference type="Pfam" id="PF14030">
    <property type="entry name" value="DUF4245"/>
    <property type="match status" value="1"/>
</dbReference>
<organism evidence="3 4">
    <name type="scientific">Agromyces seonyuensis</name>
    <dbReference type="NCBI Taxonomy" id="2662446"/>
    <lineage>
        <taxon>Bacteria</taxon>
        <taxon>Bacillati</taxon>
        <taxon>Actinomycetota</taxon>
        <taxon>Actinomycetes</taxon>
        <taxon>Micrococcales</taxon>
        <taxon>Microbacteriaceae</taxon>
        <taxon>Agromyces</taxon>
    </lineage>
</organism>
<dbReference type="AlphaFoldDB" id="A0A6I4NVK3"/>
<dbReference type="RefSeq" id="WP_160423687.1">
    <property type="nucleotide sequence ID" value="NZ_WSTA01000024.1"/>
</dbReference>
<evidence type="ECO:0000256" key="2">
    <source>
        <dbReference type="SAM" id="Phobius"/>
    </source>
</evidence>